<keyword evidence="3" id="KW-0805">Transcription regulation</keyword>
<name>A0A132A389_SARSC</name>
<feature type="compositionally biased region" description="Low complexity" evidence="6">
    <location>
        <begin position="422"/>
        <end position="444"/>
    </location>
</feature>
<dbReference type="FunFam" id="1.10.20.10:FF:000015">
    <property type="entry name" value="Transcription initiation factor TFIID subunit 4B"/>
    <property type="match status" value="1"/>
</dbReference>
<dbReference type="GO" id="GO:0006367">
    <property type="term" value="P:transcription initiation at RNA polymerase II promoter"/>
    <property type="evidence" value="ECO:0007669"/>
    <property type="project" value="TreeGrafter"/>
</dbReference>
<dbReference type="PROSITE" id="PS51119">
    <property type="entry name" value="TAFH"/>
    <property type="match status" value="1"/>
</dbReference>
<organism evidence="7 8">
    <name type="scientific">Sarcoptes scabiei</name>
    <name type="common">Itch mite</name>
    <name type="synonym">Acarus scabiei</name>
    <dbReference type="NCBI Taxonomy" id="52283"/>
    <lineage>
        <taxon>Eukaryota</taxon>
        <taxon>Metazoa</taxon>
        <taxon>Ecdysozoa</taxon>
        <taxon>Arthropoda</taxon>
        <taxon>Chelicerata</taxon>
        <taxon>Arachnida</taxon>
        <taxon>Acari</taxon>
        <taxon>Acariformes</taxon>
        <taxon>Sarcoptiformes</taxon>
        <taxon>Astigmata</taxon>
        <taxon>Psoroptidia</taxon>
        <taxon>Sarcoptoidea</taxon>
        <taxon>Sarcoptidae</taxon>
        <taxon>Sarcoptinae</taxon>
        <taxon>Sarcoptes</taxon>
    </lineage>
</organism>
<evidence type="ECO:0000256" key="2">
    <source>
        <dbReference type="ARBA" id="ARBA00006178"/>
    </source>
</evidence>
<sequence length="726" mass="77231">MTPPQSPSISMVQPTSIQQQQTIPVGQQVAAAVSQSNVNLPNVGKSINVNFNNSIPKIAGLPIRSTIATPTTLLAPINSILSPAPVSSVTLSTSRLNTPTMINQSSSAISTSFVMTNNQNVNKISTAHKPPNSSLLTIPSNGQYQLSSPMLISQPQISNTSANLNLRTSNLQLSSGPSSQVSLSNPISGNSLIIDPRAAHNPQSIQLGVSNSPSNVQFQILNVNSPSRPTLSVPTASVSGPGFTNILTGTNSSIQSQTKSPMPPRLVQLSANTRLAGVRPNAPAFTTQLPLPSLNLRGQAIFVKTETGQLVQMLNVPAQPQLGCNTPIRLQVPGPGIGSSSVGPSVNTATGPIRTQIAASPIVLPVTLGNSPSMSTNSSSLSKVTPISQLQTSNKSMSIMGPINSSSALQPAGVPKNQQPLSVQTTTANTQAASAPSSQMSPTTAKKKCKNFLSTLLRLANDQPENVATNVKTLIQGLIDDAIQPEDFTNQLQKELNSSPQPCLVPFLKKSLPHLRYSLIKEELTIEGVKSLTPTINTTALSQTRLPVHSVPPHTPRHLFQQPSVISTQPSPLPSAPHQHQAVPRVIVPKTPKPPKPKAREKIKKEKESVVAPVVHAERSSFRDDDDINDVAAMGGVNLVEESQRILAGNAEIIGQQIRSCKDEPFLYASPLHQKINEIAKRFELSECSNDVVALISHAVEDRLKTLVEKLGVIAEHRQEQLKTNV</sequence>
<comment type="similarity">
    <text evidence="2">Belongs to the TAF4 family.</text>
</comment>
<comment type="caution">
    <text evidence="7">The sequence shown here is derived from an EMBL/GenBank/DDBJ whole genome shotgun (WGS) entry which is preliminary data.</text>
</comment>
<dbReference type="CDD" id="cd08045">
    <property type="entry name" value="HFD_TAF4"/>
    <property type="match status" value="1"/>
</dbReference>
<dbReference type="InterPro" id="IPR037249">
    <property type="entry name" value="TAFH/NHR1_dom_sf"/>
</dbReference>
<dbReference type="OrthoDB" id="21060at2759"/>
<dbReference type="SMART" id="SM00549">
    <property type="entry name" value="TAFH"/>
    <property type="match status" value="1"/>
</dbReference>
<protein>
    <submittedName>
        <fullName evidence="7">Transcription initiation factor TFIID subunit 4-like protein</fullName>
    </submittedName>
</protein>
<feature type="region of interest" description="Disordered" evidence="6">
    <location>
        <begin position="397"/>
        <end position="445"/>
    </location>
</feature>
<gene>
    <name evidence="7" type="ORF">QR98_0038730</name>
</gene>
<dbReference type="GO" id="GO:0046982">
    <property type="term" value="F:protein heterodimerization activity"/>
    <property type="evidence" value="ECO:0007669"/>
    <property type="project" value="InterPro"/>
</dbReference>
<keyword evidence="4" id="KW-0804">Transcription</keyword>
<dbReference type="Pfam" id="PF07531">
    <property type="entry name" value="TAFH"/>
    <property type="match status" value="1"/>
</dbReference>
<dbReference type="SUPFAM" id="SSF158553">
    <property type="entry name" value="TAFH domain-like"/>
    <property type="match status" value="1"/>
</dbReference>
<dbReference type="InterPro" id="IPR003894">
    <property type="entry name" value="TAFH_NHR1"/>
</dbReference>
<dbReference type="GO" id="GO:0005669">
    <property type="term" value="C:transcription factor TFIID complex"/>
    <property type="evidence" value="ECO:0007669"/>
    <property type="project" value="InterPro"/>
</dbReference>
<feature type="compositionally biased region" description="Basic and acidic residues" evidence="6">
    <location>
        <begin position="598"/>
        <end position="609"/>
    </location>
</feature>
<dbReference type="Proteomes" id="UP000616769">
    <property type="component" value="Unassembled WGS sequence"/>
</dbReference>
<feature type="region of interest" description="Disordered" evidence="6">
    <location>
        <begin position="588"/>
        <end position="610"/>
    </location>
</feature>
<dbReference type="Gene3D" id="1.10.20.10">
    <property type="entry name" value="Histone, subunit A"/>
    <property type="match status" value="1"/>
</dbReference>
<evidence type="ECO:0000256" key="4">
    <source>
        <dbReference type="ARBA" id="ARBA00023163"/>
    </source>
</evidence>
<proteinExistence type="inferred from homology"/>
<evidence type="ECO:0000313" key="7">
    <source>
        <dbReference type="EMBL" id="KPM05411.1"/>
    </source>
</evidence>
<dbReference type="Pfam" id="PF05236">
    <property type="entry name" value="TAF4"/>
    <property type="match status" value="1"/>
</dbReference>
<dbReference type="VEuPathDB" id="VectorBase:SSCA001810"/>
<dbReference type="Gene3D" id="1.20.120.1110">
    <property type="entry name" value="TAFH/NHR1 domain"/>
    <property type="match status" value="1"/>
</dbReference>
<comment type="subcellular location">
    <subcellularLocation>
        <location evidence="1">Nucleus</location>
    </subcellularLocation>
</comment>
<evidence type="ECO:0000313" key="8">
    <source>
        <dbReference type="Proteomes" id="UP000616769"/>
    </source>
</evidence>
<dbReference type="PANTHER" id="PTHR15138:SF14">
    <property type="entry name" value="TRANSCRIPTION INITIATION FACTOR TFIID SUBUNIT 4"/>
    <property type="match status" value="1"/>
</dbReference>
<feature type="compositionally biased region" description="Polar residues" evidence="6">
    <location>
        <begin position="397"/>
        <end position="409"/>
    </location>
</feature>
<evidence type="ECO:0000256" key="1">
    <source>
        <dbReference type="ARBA" id="ARBA00004123"/>
    </source>
</evidence>
<accession>A0A132A389</accession>
<dbReference type="EMBL" id="JXLN01010256">
    <property type="protein sequence ID" value="KPM05411.1"/>
    <property type="molecule type" value="Genomic_DNA"/>
</dbReference>
<dbReference type="GO" id="GO:0003677">
    <property type="term" value="F:DNA binding"/>
    <property type="evidence" value="ECO:0007669"/>
    <property type="project" value="TreeGrafter"/>
</dbReference>
<dbReference type="InterPro" id="IPR045144">
    <property type="entry name" value="TAF4"/>
</dbReference>
<dbReference type="PANTHER" id="PTHR15138">
    <property type="entry name" value="TRANSCRIPTION INITIATION FACTOR TFIID SUBUNIT 4"/>
    <property type="match status" value="1"/>
</dbReference>
<evidence type="ECO:0000256" key="6">
    <source>
        <dbReference type="SAM" id="MobiDB-lite"/>
    </source>
</evidence>
<dbReference type="AlphaFoldDB" id="A0A132A389"/>
<dbReference type="GO" id="GO:0016251">
    <property type="term" value="F:RNA polymerase II general transcription initiation factor activity"/>
    <property type="evidence" value="ECO:0007669"/>
    <property type="project" value="TreeGrafter"/>
</dbReference>
<evidence type="ECO:0000256" key="3">
    <source>
        <dbReference type="ARBA" id="ARBA00023015"/>
    </source>
</evidence>
<dbReference type="InterPro" id="IPR009072">
    <property type="entry name" value="Histone-fold"/>
</dbReference>
<dbReference type="InterPro" id="IPR007900">
    <property type="entry name" value="TAF4_C"/>
</dbReference>
<dbReference type="SUPFAM" id="SSF47113">
    <property type="entry name" value="Histone-fold"/>
    <property type="match status" value="1"/>
</dbReference>
<evidence type="ECO:0000256" key="5">
    <source>
        <dbReference type="ARBA" id="ARBA00023242"/>
    </source>
</evidence>
<keyword evidence="5" id="KW-0539">Nucleus</keyword>
<reference evidence="7 8" key="1">
    <citation type="journal article" date="2015" name="Parasit. Vectors">
        <title>Draft genome of the scabies mite.</title>
        <authorList>
            <person name="Rider S.D.Jr."/>
            <person name="Morgan M.S."/>
            <person name="Arlian L.G."/>
        </authorList>
    </citation>
    <scope>NUCLEOTIDE SEQUENCE [LARGE SCALE GENOMIC DNA]</scope>
    <source>
        <strain evidence="7">Arlian Lab</strain>
    </source>
</reference>